<accession>A0ABX5H1Y5</accession>
<protein>
    <submittedName>
        <fullName evidence="1">Uncharacterized protein</fullName>
    </submittedName>
</protein>
<keyword evidence="2" id="KW-1185">Reference proteome</keyword>
<dbReference type="RefSeq" id="WP_107187960.1">
    <property type="nucleotide sequence ID" value="NZ_PYOU01000014.1"/>
</dbReference>
<evidence type="ECO:0000313" key="2">
    <source>
        <dbReference type="Proteomes" id="UP000240989"/>
    </source>
</evidence>
<name>A0ABX5H1Y5_PHOAN</name>
<dbReference type="Proteomes" id="UP000240989">
    <property type="component" value="Unassembled WGS sequence"/>
</dbReference>
<organism evidence="1 2">
    <name type="scientific">Photobacterium angustum</name>
    <dbReference type="NCBI Taxonomy" id="661"/>
    <lineage>
        <taxon>Bacteria</taxon>
        <taxon>Pseudomonadati</taxon>
        <taxon>Pseudomonadota</taxon>
        <taxon>Gammaproteobacteria</taxon>
        <taxon>Vibrionales</taxon>
        <taxon>Vibrionaceae</taxon>
        <taxon>Photobacterium</taxon>
    </lineage>
</organism>
<dbReference type="Pfam" id="PF18143">
    <property type="entry name" value="HAD_SAK_2"/>
    <property type="match status" value="1"/>
</dbReference>
<evidence type="ECO:0000313" key="1">
    <source>
        <dbReference type="EMBL" id="PSX07030.1"/>
    </source>
</evidence>
<dbReference type="EMBL" id="PYOU01000014">
    <property type="protein sequence ID" value="PSX07030.1"/>
    <property type="molecule type" value="Genomic_DNA"/>
</dbReference>
<comment type="caution">
    <text evidence="1">The sequence shown here is derived from an EMBL/GenBank/DDBJ whole genome shotgun (WGS) entry which is preliminary data.</text>
</comment>
<proteinExistence type="predicted"/>
<gene>
    <name evidence="1" type="ORF">C0W27_15795</name>
</gene>
<reference evidence="1 2" key="1">
    <citation type="submission" date="2018-01" db="EMBL/GenBank/DDBJ databases">
        <title>Whole genome sequencing of Histamine producing bacteria.</title>
        <authorList>
            <person name="Butler K."/>
        </authorList>
    </citation>
    <scope>NUCLEOTIDE SEQUENCE [LARGE SCALE GENOMIC DNA]</scope>
    <source>
        <strain evidence="1 2">A6-1</strain>
    </source>
</reference>
<sequence length="198" mass="22998">MFTLSLFIACIVGLYFIVKNKEKTESGPSRPFDDLETKAVKQELTFPISESNTIDQLVRKGFNHRKPTVFFDVDGVLHPNYDESLSNLPILLNILNKNPNVQFIMSSSWRVDVDDNYLVNRFGIPFNLALVGATPYGMKSRSDEITTFIKYYKIKKYIILDDRKDLFHKKMDNIIFTDTNKGLTKKHEKMIFDWLGDK</sequence>